<dbReference type="GO" id="GO:0034722">
    <property type="term" value="F:gamma-glutamyl-peptidase activity"/>
    <property type="evidence" value="ECO:0007669"/>
    <property type="project" value="UniProtKB-UniRule"/>
</dbReference>
<dbReference type="Pfam" id="PF07722">
    <property type="entry name" value="Peptidase_C26"/>
    <property type="match status" value="1"/>
</dbReference>
<evidence type="ECO:0000313" key="12">
    <source>
        <dbReference type="Proteomes" id="UP001605036"/>
    </source>
</evidence>
<evidence type="ECO:0000256" key="3">
    <source>
        <dbReference type="ARBA" id="ARBA00012886"/>
    </source>
</evidence>
<evidence type="ECO:0000256" key="5">
    <source>
        <dbReference type="ARBA" id="ARBA00022729"/>
    </source>
</evidence>
<dbReference type="AlphaFoldDB" id="A0ABD1XR36"/>
<evidence type="ECO:0000256" key="10">
    <source>
        <dbReference type="SAM" id="SignalP"/>
    </source>
</evidence>
<accession>A0ABD1XR36</accession>
<dbReference type="GO" id="GO:0005576">
    <property type="term" value="C:extracellular region"/>
    <property type="evidence" value="ECO:0007669"/>
    <property type="project" value="UniProtKB-SubCell"/>
</dbReference>
<feature type="active site" description="Nucleophile" evidence="8 9">
    <location>
        <position position="146"/>
    </location>
</feature>
<dbReference type="PROSITE" id="PS51275">
    <property type="entry name" value="PEPTIDASE_C26_GGH"/>
    <property type="match status" value="1"/>
</dbReference>
<evidence type="ECO:0000256" key="1">
    <source>
        <dbReference type="ARBA" id="ARBA00004239"/>
    </source>
</evidence>
<dbReference type="SUPFAM" id="SSF52317">
    <property type="entry name" value="Class I glutamine amidotransferase-like"/>
    <property type="match status" value="1"/>
</dbReference>
<dbReference type="PANTHER" id="PTHR11315">
    <property type="entry name" value="PROTEASE FAMILY C26 GAMMA-GLUTAMYL HYDROLASE"/>
    <property type="match status" value="1"/>
</dbReference>
<dbReference type="InterPro" id="IPR029062">
    <property type="entry name" value="Class_I_gatase-like"/>
</dbReference>
<dbReference type="EC" id="3.4.19.9" evidence="3 9"/>
<evidence type="ECO:0000256" key="7">
    <source>
        <dbReference type="ARBA" id="ARBA00051589"/>
    </source>
</evidence>
<feature type="signal peptide" evidence="10">
    <location>
        <begin position="1"/>
        <end position="25"/>
    </location>
</feature>
<dbReference type="Gene3D" id="3.40.50.880">
    <property type="match status" value="1"/>
</dbReference>
<comment type="subcellular location">
    <subcellularLocation>
        <location evidence="1">Secreted</location>
        <location evidence="1">Extracellular space</location>
    </subcellularLocation>
</comment>
<feature type="chain" id="PRO_5044892384" description="folate gamma-glutamyl hydrolase" evidence="10">
    <location>
        <begin position="26"/>
        <end position="346"/>
    </location>
</feature>
<organism evidence="11 12">
    <name type="scientific">Riccia fluitans</name>
    <dbReference type="NCBI Taxonomy" id="41844"/>
    <lineage>
        <taxon>Eukaryota</taxon>
        <taxon>Viridiplantae</taxon>
        <taxon>Streptophyta</taxon>
        <taxon>Embryophyta</taxon>
        <taxon>Marchantiophyta</taxon>
        <taxon>Marchantiopsida</taxon>
        <taxon>Marchantiidae</taxon>
        <taxon>Marchantiales</taxon>
        <taxon>Ricciaceae</taxon>
        <taxon>Riccia</taxon>
    </lineage>
</organism>
<evidence type="ECO:0000256" key="8">
    <source>
        <dbReference type="PIRSR" id="PIRSR615527-1"/>
    </source>
</evidence>
<keyword evidence="12" id="KW-1185">Reference proteome</keyword>
<evidence type="ECO:0000313" key="11">
    <source>
        <dbReference type="EMBL" id="KAL2611367.1"/>
    </source>
</evidence>
<dbReference type="EMBL" id="JBHFFA010000007">
    <property type="protein sequence ID" value="KAL2611367.1"/>
    <property type="molecule type" value="Genomic_DNA"/>
</dbReference>
<comment type="caution">
    <text evidence="11">The sequence shown here is derived from an EMBL/GenBank/DDBJ whole genome shotgun (WGS) entry which is preliminary data.</text>
</comment>
<evidence type="ECO:0000256" key="9">
    <source>
        <dbReference type="PROSITE-ProRule" id="PRU00607"/>
    </source>
</evidence>
<dbReference type="FunFam" id="3.40.50.880:FF:000024">
    <property type="entry name" value="Folate gamma-glutamyl hydrolase"/>
    <property type="match status" value="1"/>
</dbReference>
<sequence length="346" mass="38511">MEFQVFFVLLLVSQLLILGKSSVYGRELRLPSEEHGYDDGSKVHPSKTLIGILSLPKAQTDHPDRSYIAASYVKFVESGGARAVPLLYNEPEDSLKKKFSVISGIVFTGGDANLDGGLYLETAKKLFSWAIEANDKGDYFPIYGVCLGLELLSVIVSGWNMLDACPAHKIASTVQFVDEAAKSKSVFKWIPNDVLEKMETETLVVQNHNWGVKPATYSSIKSLVEFFEVLAVSPDINGDMYISAMQGKNYPVTAVMFHPEKNAFEWNYDAIPHSSSAIQITQGIANYFISEAHKSSHSPTSREQEDELIINNYNPDYTGKNPLPVSFEEVYYLFLESVEISKGHLN</sequence>
<feature type="active site" evidence="9">
    <location>
        <position position="258"/>
    </location>
</feature>
<keyword evidence="5 10" id="KW-0732">Signal</keyword>
<keyword evidence="4" id="KW-0964">Secreted</keyword>
<comment type="catalytic activity">
    <reaction evidence="7 9">
        <text>(6S)-5,6,7,8-tetrahydrofolyl-(gamma-L-Glu)(n) + (n-1) H2O = (6S)-5,6,7,8-tetrahydrofolate + (n-1) L-glutamate</text>
        <dbReference type="Rhea" id="RHEA:56784"/>
        <dbReference type="Rhea" id="RHEA-COMP:14738"/>
        <dbReference type="ChEBI" id="CHEBI:15377"/>
        <dbReference type="ChEBI" id="CHEBI:29985"/>
        <dbReference type="ChEBI" id="CHEBI:57453"/>
        <dbReference type="ChEBI" id="CHEBI:141005"/>
        <dbReference type="EC" id="3.4.19.9"/>
    </reaction>
</comment>
<evidence type="ECO:0000256" key="6">
    <source>
        <dbReference type="ARBA" id="ARBA00022801"/>
    </source>
</evidence>
<dbReference type="InterPro" id="IPR011697">
    <property type="entry name" value="Peptidase_C26"/>
</dbReference>
<dbReference type="PROSITE" id="PS51273">
    <property type="entry name" value="GATASE_TYPE_1"/>
    <property type="match status" value="1"/>
</dbReference>
<reference evidence="11 12" key="1">
    <citation type="submission" date="2024-09" db="EMBL/GenBank/DDBJ databases">
        <title>Chromosome-scale assembly of Riccia fluitans.</title>
        <authorList>
            <person name="Paukszto L."/>
            <person name="Sawicki J."/>
            <person name="Karawczyk K."/>
            <person name="Piernik-Szablinska J."/>
            <person name="Szczecinska M."/>
            <person name="Mazdziarz M."/>
        </authorList>
    </citation>
    <scope>NUCLEOTIDE SEQUENCE [LARGE SCALE GENOMIC DNA]</scope>
    <source>
        <strain evidence="11">Rf_01</strain>
        <tissue evidence="11">Aerial parts of the thallus</tissue>
    </source>
</reference>
<proteinExistence type="inferred from homology"/>
<dbReference type="Proteomes" id="UP001605036">
    <property type="component" value="Unassembled WGS sequence"/>
</dbReference>
<comment type="similarity">
    <text evidence="2">Belongs to the peptidase C26 family.</text>
</comment>
<keyword evidence="6 9" id="KW-0378">Hydrolase</keyword>
<feature type="active site" description="Proton donor" evidence="8">
    <location>
        <position position="258"/>
    </location>
</feature>
<gene>
    <name evidence="11" type="ORF">R1flu_023059</name>
</gene>
<dbReference type="InterPro" id="IPR015527">
    <property type="entry name" value="Pept_C26_g-glut_hydrolase"/>
</dbReference>
<name>A0ABD1XR36_9MARC</name>
<protein>
    <recommendedName>
        <fullName evidence="3 9">folate gamma-glutamyl hydrolase</fullName>
        <ecNumber evidence="3 9">3.4.19.9</ecNumber>
    </recommendedName>
</protein>
<evidence type="ECO:0000256" key="2">
    <source>
        <dbReference type="ARBA" id="ARBA00011083"/>
    </source>
</evidence>
<dbReference type="PANTHER" id="PTHR11315:SF0">
    <property type="entry name" value="FOLATE GAMMA-GLUTAMYL HYDROLASE"/>
    <property type="match status" value="1"/>
</dbReference>
<evidence type="ECO:0000256" key="4">
    <source>
        <dbReference type="ARBA" id="ARBA00022525"/>
    </source>
</evidence>